<keyword evidence="2" id="KW-0732">Signal</keyword>
<keyword evidence="5" id="KW-1185">Reference proteome</keyword>
<organism evidence="4 5">
    <name type="scientific">Allorhizobium borbori</name>
    <dbReference type="NCBI Taxonomy" id="485907"/>
    <lineage>
        <taxon>Bacteria</taxon>
        <taxon>Pseudomonadati</taxon>
        <taxon>Pseudomonadota</taxon>
        <taxon>Alphaproteobacteria</taxon>
        <taxon>Hyphomicrobiales</taxon>
        <taxon>Rhizobiaceae</taxon>
        <taxon>Rhizobium/Agrobacterium group</taxon>
        <taxon>Allorhizobium</taxon>
    </lineage>
</organism>
<dbReference type="InterPro" id="IPR009683">
    <property type="entry name" value="Extensin-like_C"/>
</dbReference>
<accession>A0A7W6P240</accession>
<evidence type="ECO:0000256" key="1">
    <source>
        <dbReference type="SAM" id="MobiDB-lite"/>
    </source>
</evidence>
<dbReference type="EMBL" id="JACIDU010000007">
    <property type="protein sequence ID" value="MBB4103476.1"/>
    <property type="molecule type" value="Genomic_DNA"/>
</dbReference>
<sequence length="374" mass="39267">MAYCFTRARVAAALILSTALAACSTDALVPPGQIDGATRVGAISPTQQTRRAAARPVEMSPSAQSYALAPSSTPALTVPEGGVDMDAGLGVGGESSGPRVVGLAEEQAGDIAEAHTSQPVVDGIGTDAPVLVPPRGASAAAGPSQWQSQAPAMPSAPYSVPANTAMRQVAMARPDNPVMRDAPPMSTMPDAMPASELSCRAELRRLGVSFRDIPRIDGGGNCGVAYPMKVSGLPGGVAVNETTLNCQVTLAFARWVKDEVTPSARARYLSGVAKIETMGGYSCRRMNSRANNPWSEHAHGNAVDIGTIVLKNGKEIDVRKKGFFAFREKGLLKSVRSDSCKYFSTVLGPGSDADHWNHFHLDLRAHKGGYRHCD</sequence>
<evidence type="ECO:0000313" key="4">
    <source>
        <dbReference type="EMBL" id="MBB4103476.1"/>
    </source>
</evidence>
<feature type="chain" id="PRO_5030726027" description="Extensin-like C-terminal domain-containing protein" evidence="2">
    <location>
        <begin position="22"/>
        <end position="374"/>
    </location>
</feature>
<feature type="region of interest" description="Disordered" evidence="1">
    <location>
        <begin position="135"/>
        <end position="157"/>
    </location>
</feature>
<gene>
    <name evidence="4" type="ORF">GGQ66_002034</name>
</gene>
<comment type="caution">
    <text evidence="4">The sequence shown here is derived from an EMBL/GenBank/DDBJ whole genome shotgun (WGS) entry which is preliminary data.</text>
</comment>
<evidence type="ECO:0000259" key="3">
    <source>
        <dbReference type="Pfam" id="PF06904"/>
    </source>
</evidence>
<evidence type="ECO:0000313" key="5">
    <source>
        <dbReference type="Proteomes" id="UP000584824"/>
    </source>
</evidence>
<name>A0A7W6P240_9HYPH</name>
<feature type="signal peptide" evidence="2">
    <location>
        <begin position="1"/>
        <end position="21"/>
    </location>
</feature>
<reference evidence="4 5" key="1">
    <citation type="submission" date="2020-08" db="EMBL/GenBank/DDBJ databases">
        <title>Genomic Encyclopedia of Type Strains, Phase IV (KMG-IV): sequencing the most valuable type-strain genomes for metagenomic binning, comparative biology and taxonomic classification.</title>
        <authorList>
            <person name="Goeker M."/>
        </authorList>
    </citation>
    <scope>NUCLEOTIDE SEQUENCE [LARGE SCALE GENOMIC DNA]</scope>
    <source>
        <strain evidence="4 5">DSM 26385</strain>
    </source>
</reference>
<evidence type="ECO:0000256" key="2">
    <source>
        <dbReference type="SAM" id="SignalP"/>
    </source>
</evidence>
<dbReference type="RefSeq" id="WP_183792050.1">
    <property type="nucleotide sequence ID" value="NZ_JACIDU010000007.1"/>
</dbReference>
<dbReference type="Pfam" id="PF06904">
    <property type="entry name" value="Extensin-like_C"/>
    <property type="match status" value="1"/>
</dbReference>
<feature type="region of interest" description="Disordered" evidence="1">
    <location>
        <begin position="53"/>
        <end position="73"/>
    </location>
</feature>
<dbReference type="AlphaFoldDB" id="A0A7W6P240"/>
<proteinExistence type="predicted"/>
<protein>
    <recommendedName>
        <fullName evidence="3">Extensin-like C-terminal domain-containing protein</fullName>
    </recommendedName>
</protein>
<dbReference type="Proteomes" id="UP000584824">
    <property type="component" value="Unassembled WGS sequence"/>
</dbReference>
<feature type="compositionally biased region" description="Polar residues" evidence="1">
    <location>
        <begin position="61"/>
        <end position="73"/>
    </location>
</feature>
<dbReference type="PROSITE" id="PS51257">
    <property type="entry name" value="PROKAR_LIPOPROTEIN"/>
    <property type="match status" value="1"/>
</dbReference>
<feature type="domain" description="Extensin-like C-terminal" evidence="3">
    <location>
        <begin position="198"/>
        <end position="373"/>
    </location>
</feature>
<feature type="compositionally biased region" description="Low complexity" evidence="1">
    <location>
        <begin position="135"/>
        <end position="144"/>
    </location>
</feature>